<organism evidence="8 9">
    <name type="scientific">Panaeolus cyanescens</name>
    <dbReference type="NCBI Taxonomy" id="181874"/>
    <lineage>
        <taxon>Eukaryota</taxon>
        <taxon>Fungi</taxon>
        <taxon>Dikarya</taxon>
        <taxon>Basidiomycota</taxon>
        <taxon>Agaricomycotina</taxon>
        <taxon>Agaricomycetes</taxon>
        <taxon>Agaricomycetidae</taxon>
        <taxon>Agaricales</taxon>
        <taxon>Agaricineae</taxon>
        <taxon>Galeropsidaceae</taxon>
        <taxon>Panaeolus</taxon>
    </lineage>
</organism>
<evidence type="ECO:0000313" key="8">
    <source>
        <dbReference type="EMBL" id="PPQ82470.1"/>
    </source>
</evidence>
<comment type="similarity">
    <text evidence="1">Belongs to the SPT5 family.</text>
</comment>
<name>A0A409WVB4_9AGAR</name>
<feature type="compositionally biased region" description="Basic and acidic residues" evidence="6">
    <location>
        <begin position="1"/>
        <end position="17"/>
    </location>
</feature>
<dbReference type="SMART" id="SM00739">
    <property type="entry name" value="KOW"/>
    <property type="match status" value="3"/>
</dbReference>
<dbReference type="GO" id="GO:0003729">
    <property type="term" value="F:mRNA binding"/>
    <property type="evidence" value="ECO:0007669"/>
    <property type="project" value="TreeGrafter"/>
</dbReference>
<keyword evidence="9" id="KW-1185">Reference proteome</keyword>
<dbReference type="Proteomes" id="UP000284842">
    <property type="component" value="Unassembled WGS sequence"/>
</dbReference>
<evidence type="ECO:0000256" key="1">
    <source>
        <dbReference type="ARBA" id="ARBA00006956"/>
    </source>
</evidence>
<dbReference type="InterPro" id="IPR039659">
    <property type="entry name" value="SPT5"/>
</dbReference>
<accession>A0A409WVB4</accession>
<feature type="region of interest" description="Disordered" evidence="6">
    <location>
        <begin position="1"/>
        <end position="23"/>
    </location>
</feature>
<dbReference type="InterPro" id="IPR008991">
    <property type="entry name" value="Translation_prot_SH3-like_sf"/>
</dbReference>
<comment type="caution">
    <text evidence="8">The sequence shown here is derived from an EMBL/GenBank/DDBJ whole genome shotgun (WGS) entry which is preliminary data.</text>
</comment>
<keyword evidence="2" id="KW-0804">Transcription</keyword>
<evidence type="ECO:0000259" key="7">
    <source>
        <dbReference type="SMART" id="SM00739"/>
    </source>
</evidence>
<dbReference type="STRING" id="181874.A0A409WVB4"/>
<feature type="compositionally biased region" description="Acidic residues" evidence="6">
    <location>
        <begin position="47"/>
        <end position="67"/>
    </location>
</feature>
<dbReference type="Gene3D" id="3.30.70.940">
    <property type="entry name" value="NusG, N-terminal domain"/>
    <property type="match status" value="1"/>
</dbReference>
<evidence type="ECO:0000256" key="5">
    <source>
        <dbReference type="ARBA" id="ARBA00031006"/>
    </source>
</evidence>
<evidence type="ECO:0000313" key="9">
    <source>
        <dbReference type="Proteomes" id="UP000284842"/>
    </source>
</evidence>
<proteinExistence type="inferred from homology"/>
<dbReference type="InterPro" id="IPR005824">
    <property type="entry name" value="KOW"/>
</dbReference>
<evidence type="ECO:0000256" key="6">
    <source>
        <dbReference type="SAM" id="MobiDB-lite"/>
    </source>
</evidence>
<feature type="domain" description="KOW" evidence="7">
    <location>
        <begin position="332"/>
        <end position="359"/>
    </location>
</feature>
<dbReference type="GO" id="GO:0032784">
    <property type="term" value="P:regulation of DNA-templated transcription elongation"/>
    <property type="evidence" value="ECO:0007669"/>
    <property type="project" value="InterPro"/>
</dbReference>
<dbReference type="AlphaFoldDB" id="A0A409WVB4"/>
<evidence type="ECO:0000256" key="2">
    <source>
        <dbReference type="ARBA" id="ARBA00023163"/>
    </source>
</evidence>
<dbReference type="GO" id="GO:0032044">
    <property type="term" value="C:DSIF complex"/>
    <property type="evidence" value="ECO:0007669"/>
    <property type="project" value="TreeGrafter"/>
</dbReference>
<feature type="domain" description="KOW" evidence="7">
    <location>
        <begin position="382"/>
        <end position="409"/>
    </location>
</feature>
<feature type="non-terminal residue" evidence="8">
    <location>
        <position position="1"/>
    </location>
</feature>
<dbReference type="InterPro" id="IPR036735">
    <property type="entry name" value="NGN_dom_sf"/>
</dbReference>
<dbReference type="Pfam" id="PF03439">
    <property type="entry name" value="Spt5-NGN"/>
    <property type="match status" value="1"/>
</dbReference>
<dbReference type="InterPro" id="IPR005100">
    <property type="entry name" value="NGN-domain"/>
</dbReference>
<protein>
    <recommendedName>
        <fullName evidence="4">Chromatin elongation factor SPT5</fullName>
    </recommendedName>
    <alternativeName>
        <fullName evidence="5">Chromatin elongation factor spt5</fullName>
    </alternativeName>
</protein>
<sequence length="704" mass="79476">RSSEEEVQDQHSGDEYHSTQTHALKNKWTIYSRKKGKQRANAFIDDQAVDDEGGEDEEEDMDVSDNDDFIDNSGNEIGHPTANDALRLCNSLQADNKTVRETYWESLLERAYSRSRIRRNRIPCAIETSEHEVEYDIQSEDRLWVVPCKAGMEEQAVMSIFNRATHPTSPNIAAPSATYNPSLPGRIFIEAFMYAIAQATIEGVAGLTPSQLTLVPWLDRRSCLSTHSRAMPLWVRIRDARRKWKQVNGSVGLVTPHLNENGRPVNWSILVSWQDSSEPSTTKFKSVHFNDIRFIFDLNSLPTISNLQRFSDHSFVDNSQLVILYERIYRSNIRPGARVHIQQGEHSGSIGVVVECSSFTATIILKDNQSIEDVPLQYIRRHFEIGDQACIITLPWLGTTGWITNVEGNSITIWSDSQQKEYRVSAIEAEFFSPSLQQQPMVASSAKRLKTLVRDPYAPFVGRRVYVTSRQHLKGRRGCITNTNPDGRIWVQLEAGFSNKQHIFNAEDISVIEEGMDWLLLLPGVLRLPYSIKFLQTETEQSGAPEITSADSNADMVASPSSELPIVDDFIDFPETEPIAYQAPVEPPWLVDDCFAQRIKLAFFHDPNHIVELVGRGTAPGLVKVRDRMRYIELPIDQVNALPPKDKNDIVVVLRGEMTGKIFKVVGVDGLETQVKRAGYVLRKGEVNPVFSTDQLAQAFGAYK</sequence>
<dbReference type="GO" id="GO:0006368">
    <property type="term" value="P:transcription elongation by RNA polymerase II"/>
    <property type="evidence" value="ECO:0007669"/>
    <property type="project" value="TreeGrafter"/>
</dbReference>
<feature type="domain" description="KOW" evidence="7">
    <location>
        <begin position="644"/>
        <end position="671"/>
    </location>
</feature>
<dbReference type="PANTHER" id="PTHR11125:SF7">
    <property type="entry name" value="TRANSCRIPTION ELONGATION FACTOR SPT5"/>
    <property type="match status" value="1"/>
</dbReference>
<evidence type="ECO:0000256" key="3">
    <source>
        <dbReference type="ARBA" id="ARBA00024691"/>
    </source>
</evidence>
<gene>
    <name evidence="8" type="ORF">CVT24_002386</name>
</gene>
<evidence type="ECO:0000256" key="4">
    <source>
        <dbReference type="ARBA" id="ARBA00029865"/>
    </source>
</evidence>
<reference evidence="8 9" key="1">
    <citation type="journal article" date="2018" name="Evol. Lett.">
        <title>Horizontal gene cluster transfer increased hallucinogenic mushroom diversity.</title>
        <authorList>
            <person name="Reynolds H.T."/>
            <person name="Vijayakumar V."/>
            <person name="Gluck-Thaler E."/>
            <person name="Korotkin H.B."/>
            <person name="Matheny P.B."/>
            <person name="Slot J.C."/>
        </authorList>
    </citation>
    <scope>NUCLEOTIDE SEQUENCE [LARGE SCALE GENOMIC DNA]</scope>
    <source>
        <strain evidence="8 9">2629</strain>
    </source>
</reference>
<dbReference type="EMBL" id="NHTK01005156">
    <property type="protein sequence ID" value="PPQ82470.1"/>
    <property type="molecule type" value="Genomic_DNA"/>
</dbReference>
<dbReference type="GO" id="GO:0006357">
    <property type="term" value="P:regulation of transcription by RNA polymerase II"/>
    <property type="evidence" value="ECO:0007669"/>
    <property type="project" value="InterPro"/>
</dbReference>
<dbReference type="SUPFAM" id="SSF50104">
    <property type="entry name" value="Translation proteins SH3-like domain"/>
    <property type="match status" value="1"/>
</dbReference>
<dbReference type="PANTHER" id="PTHR11125">
    <property type="entry name" value="SUPPRESSOR OF TY 5"/>
    <property type="match status" value="1"/>
</dbReference>
<dbReference type="InParanoid" id="A0A409WVB4"/>
<dbReference type="OrthoDB" id="3066781at2759"/>
<feature type="region of interest" description="Disordered" evidence="6">
    <location>
        <begin position="39"/>
        <end position="67"/>
    </location>
</feature>
<comment type="function">
    <text evidence="3">The SPT4-SPT5 complex mediates both activation and inhibition of transcription elongation, and plays a role in pre-mRNA processing. This complex seems to be important for the stability of the RNA polymerase II elongation machinery on the chromatin template but not for the inherent ability of this machinery to translocate down the gene.</text>
</comment>